<proteinExistence type="predicted"/>
<reference evidence="2" key="1">
    <citation type="submission" date="2014-11" db="EMBL/GenBank/DDBJ databases">
        <authorList>
            <person name="Amaro Gonzalez C."/>
        </authorList>
    </citation>
    <scope>NUCLEOTIDE SEQUENCE</scope>
</reference>
<evidence type="ECO:0000256" key="1">
    <source>
        <dbReference type="SAM" id="Phobius"/>
    </source>
</evidence>
<protein>
    <submittedName>
        <fullName evidence="2">Uncharacterized protein</fullName>
    </submittedName>
</protein>
<name>A0A0E9WY41_ANGAN</name>
<accession>A0A0E9WY41</accession>
<keyword evidence="1" id="KW-1133">Transmembrane helix</keyword>
<organism evidence="2">
    <name type="scientific">Anguilla anguilla</name>
    <name type="common">European freshwater eel</name>
    <name type="synonym">Muraena anguilla</name>
    <dbReference type="NCBI Taxonomy" id="7936"/>
    <lineage>
        <taxon>Eukaryota</taxon>
        <taxon>Metazoa</taxon>
        <taxon>Chordata</taxon>
        <taxon>Craniata</taxon>
        <taxon>Vertebrata</taxon>
        <taxon>Euteleostomi</taxon>
        <taxon>Actinopterygii</taxon>
        <taxon>Neopterygii</taxon>
        <taxon>Teleostei</taxon>
        <taxon>Anguilliformes</taxon>
        <taxon>Anguillidae</taxon>
        <taxon>Anguilla</taxon>
    </lineage>
</organism>
<keyword evidence="1" id="KW-0472">Membrane</keyword>
<keyword evidence="1" id="KW-0812">Transmembrane</keyword>
<sequence>MTFSILLLLKDCLKQNGHSGLVTFTLHRLTSNGTSQKKVQAIFDFIVLVLCAAFTKAFTGFIKGQDGNAHSMKSK</sequence>
<feature type="transmembrane region" description="Helical" evidence="1">
    <location>
        <begin position="41"/>
        <end position="62"/>
    </location>
</feature>
<dbReference type="AlphaFoldDB" id="A0A0E9WY41"/>
<dbReference type="EMBL" id="GBXM01013441">
    <property type="protein sequence ID" value="JAH95136.1"/>
    <property type="molecule type" value="Transcribed_RNA"/>
</dbReference>
<evidence type="ECO:0000313" key="2">
    <source>
        <dbReference type="EMBL" id="JAH95136.1"/>
    </source>
</evidence>
<reference evidence="2" key="2">
    <citation type="journal article" date="2015" name="Fish Shellfish Immunol.">
        <title>Early steps in the European eel (Anguilla anguilla)-Vibrio vulnificus interaction in the gills: Role of the RtxA13 toxin.</title>
        <authorList>
            <person name="Callol A."/>
            <person name="Pajuelo D."/>
            <person name="Ebbesson L."/>
            <person name="Teles M."/>
            <person name="MacKenzie S."/>
            <person name="Amaro C."/>
        </authorList>
    </citation>
    <scope>NUCLEOTIDE SEQUENCE</scope>
</reference>